<feature type="compositionally biased region" description="Low complexity" evidence="1">
    <location>
        <begin position="42"/>
        <end position="59"/>
    </location>
</feature>
<evidence type="ECO:0000313" key="5">
    <source>
        <dbReference type="Proteomes" id="UP000178495"/>
    </source>
</evidence>
<dbReference type="Proteomes" id="UP000178495">
    <property type="component" value="Unassembled WGS sequence"/>
</dbReference>
<feature type="transmembrane region" description="Helical" evidence="2">
    <location>
        <begin position="12"/>
        <end position="31"/>
    </location>
</feature>
<protein>
    <recommendedName>
        <fullName evidence="3">EfeO-type cupredoxin-like domain-containing protein</fullName>
    </recommendedName>
</protein>
<accession>A0A1G2CI47</accession>
<sequence>MPTFEKIKPYWPLIIAAVVLVIGFAIFSISGTPTTRSPNVPAPGGTTPTEGTQTPAQETKPLSQQTTPPAPSTNKFLTPAKDAKWVIGQNNLVSWSKAVGFPGAVSLADAVSNQTVGWILSSTDPQQTSFLWNTKEVSVSRSGGLKKDIPSGDYFIKITFDGARPAFQSDKFSVVLPTEVQIPIHTVTIQNYAFSPTSVAVKQGSKVMFVNNDVVKHRVISTNFGPYELAPGESYTLDTARLTPAVYFYYDDLYPYMGQAKLEVTK</sequence>
<gene>
    <name evidence="4" type="ORF">A3A43_00205</name>
</gene>
<organism evidence="4 5">
    <name type="scientific">Candidatus Liptonbacteria bacterium RIFCSPLOWO2_01_FULL_56_20</name>
    <dbReference type="NCBI Taxonomy" id="1798652"/>
    <lineage>
        <taxon>Bacteria</taxon>
        <taxon>Candidatus Liptoniibacteriota</taxon>
    </lineage>
</organism>
<dbReference type="SUPFAM" id="SSF49503">
    <property type="entry name" value="Cupredoxins"/>
    <property type="match status" value="1"/>
</dbReference>
<dbReference type="AlphaFoldDB" id="A0A1G2CI47"/>
<dbReference type="InterPro" id="IPR028096">
    <property type="entry name" value="EfeO_Cupredoxin"/>
</dbReference>
<dbReference type="Pfam" id="PF13473">
    <property type="entry name" value="Cupredoxin_1"/>
    <property type="match status" value="1"/>
</dbReference>
<feature type="compositionally biased region" description="Polar residues" evidence="1">
    <location>
        <begin position="60"/>
        <end position="75"/>
    </location>
</feature>
<evidence type="ECO:0000259" key="3">
    <source>
        <dbReference type="Pfam" id="PF13473"/>
    </source>
</evidence>
<feature type="region of interest" description="Disordered" evidence="1">
    <location>
        <begin position="35"/>
        <end position="75"/>
    </location>
</feature>
<reference evidence="4 5" key="1">
    <citation type="journal article" date="2016" name="Nat. Commun.">
        <title>Thousands of microbial genomes shed light on interconnected biogeochemical processes in an aquifer system.</title>
        <authorList>
            <person name="Anantharaman K."/>
            <person name="Brown C.T."/>
            <person name="Hug L.A."/>
            <person name="Sharon I."/>
            <person name="Castelle C.J."/>
            <person name="Probst A.J."/>
            <person name="Thomas B.C."/>
            <person name="Singh A."/>
            <person name="Wilkins M.J."/>
            <person name="Karaoz U."/>
            <person name="Brodie E.L."/>
            <person name="Williams K.H."/>
            <person name="Hubbard S.S."/>
            <person name="Banfield J.F."/>
        </authorList>
    </citation>
    <scope>NUCLEOTIDE SEQUENCE [LARGE SCALE GENOMIC DNA]</scope>
</reference>
<evidence type="ECO:0000256" key="2">
    <source>
        <dbReference type="SAM" id="Phobius"/>
    </source>
</evidence>
<dbReference type="InterPro" id="IPR008972">
    <property type="entry name" value="Cupredoxin"/>
</dbReference>
<dbReference type="EMBL" id="MHLC01000021">
    <property type="protein sequence ID" value="OGZ01055.1"/>
    <property type="molecule type" value="Genomic_DNA"/>
</dbReference>
<evidence type="ECO:0000256" key="1">
    <source>
        <dbReference type="SAM" id="MobiDB-lite"/>
    </source>
</evidence>
<comment type="caution">
    <text evidence="4">The sequence shown here is derived from an EMBL/GenBank/DDBJ whole genome shotgun (WGS) entry which is preliminary data.</text>
</comment>
<proteinExistence type="predicted"/>
<name>A0A1G2CI47_9BACT</name>
<feature type="domain" description="EfeO-type cupredoxin-like" evidence="3">
    <location>
        <begin position="183"/>
        <end position="262"/>
    </location>
</feature>
<keyword evidence="2" id="KW-0472">Membrane</keyword>
<keyword evidence="2" id="KW-0812">Transmembrane</keyword>
<dbReference type="STRING" id="1798652.A3A43_00205"/>
<dbReference type="Gene3D" id="2.60.40.420">
    <property type="entry name" value="Cupredoxins - blue copper proteins"/>
    <property type="match status" value="1"/>
</dbReference>
<evidence type="ECO:0000313" key="4">
    <source>
        <dbReference type="EMBL" id="OGZ01055.1"/>
    </source>
</evidence>
<keyword evidence="2" id="KW-1133">Transmembrane helix</keyword>